<keyword evidence="4 7" id="KW-1133">Transmembrane helix</keyword>
<dbReference type="InterPro" id="IPR004254">
    <property type="entry name" value="AdipoR/HlyIII-related"/>
</dbReference>
<comment type="caution">
    <text evidence="8">The sequence shown here is derived from an EMBL/GenBank/DDBJ whole genome shotgun (WGS) entry which is preliminary data.</text>
</comment>
<feature type="transmembrane region" description="Helical" evidence="7">
    <location>
        <begin position="178"/>
        <end position="197"/>
    </location>
</feature>
<evidence type="ECO:0000256" key="5">
    <source>
        <dbReference type="ARBA" id="ARBA00023136"/>
    </source>
</evidence>
<dbReference type="GO" id="GO:0038023">
    <property type="term" value="F:signaling receptor activity"/>
    <property type="evidence" value="ECO:0007669"/>
    <property type="project" value="TreeGrafter"/>
</dbReference>
<dbReference type="PANTHER" id="PTHR20855:SF52">
    <property type="entry name" value="ADIPONECTIN RECEPTOR PROTEIN"/>
    <property type="match status" value="1"/>
</dbReference>
<organism evidence="8 9">
    <name type="scientific">Xylaria flabelliformis</name>
    <dbReference type="NCBI Taxonomy" id="2512241"/>
    <lineage>
        <taxon>Eukaryota</taxon>
        <taxon>Fungi</taxon>
        <taxon>Dikarya</taxon>
        <taxon>Ascomycota</taxon>
        <taxon>Pezizomycotina</taxon>
        <taxon>Sordariomycetes</taxon>
        <taxon>Xylariomycetidae</taxon>
        <taxon>Xylariales</taxon>
        <taxon>Xylariaceae</taxon>
        <taxon>Xylaria</taxon>
    </lineage>
</organism>
<dbReference type="GO" id="GO:0006882">
    <property type="term" value="P:intracellular zinc ion homeostasis"/>
    <property type="evidence" value="ECO:0007669"/>
    <property type="project" value="TreeGrafter"/>
</dbReference>
<dbReference type="OrthoDB" id="529367at2759"/>
<evidence type="ECO:0000256" key="7">
    <source>
        <dbReference type="SAM" id="Phobius"/>
    </source>
</evidence>
<keyword evidence="6" id="KW-0479">Metal-binding</keyword>
<keyword evidence="3 7" id="KW-0812">Transmembrane</keyword>
<dbReference type="Pfam" id="PF03006">
    <property type="entry name" value="HlyIII"/>
    <property type="match status" value="1"/>
</dbReference>
<feature type="transmembrane region" description="Helical" evidence="7">
    <location>
        <begin position="109"/>
        <end position="131"/>
    </location>
</feature>
<feature type="transmembrane region" description="Helical" evidence="7">
    <location>
        <begin position="209"/>
        <end position="229"/>
    </location>
</feature>
<feature type="binding site" evidence="6">
    <location>
        <position position="130"/>
    </location>
    <ligand>
        <name>Zn(2+)</name>
        <dbReference type="ChEBI" id="CHEBI:29105"/>
    </ligand>
</feature>
<evidence type="ECO:0008006" key="10">
    <source>
        <dbReference type="Google" id="ProtNLM"/>
    </source>
</evidence>
<feature type="transmembrane region" description="Helical" evidence="7">
    <location>
        <begin position="143"/>
        <end position="166"/>
    </location>
</feature>
<proteinExistence type="inferred from homology"/>
<evidence type="ECO:0000313" key="8">
    <source>
        <dbReference type="EMBL" id="TRX92235.1"/>
    </source>
</evidence>
<dbReference type="AlphaFoldDB" id="A0A553HWB2"/>
<comment type="subcellular location">
    <subcellularLocation>
        <location evidence="1">Membrane</location>
        <topology evidence="1">Multi-pass membrane protein</topology>
    </subcellularLocation>
</comment>
<feature type="transmembrane region" description="Helical" evidence="7">
    <location>
        <begin position="241"/>
        <end position="258"/>
    </location>
</feature>
<dbReference type="GO" id="GO:0016020">
    <property type="term" value="C:membrane"/>
    <property type="evidence" value="ECO:0007669"/>
    <property type="project" value="UniProtKB-SubCell"/>
</dbReference>
<gene>
    <name evidence="8" type="ORF">FHL15_006850</name>
</gene>
<keyword evidence="9" id="KW-1185">Reference proteome</keyword>
<accession>A0A553HWB2</accession>
<name>A0A553HWB2_9PEZI</name>
<evidence type="ECO:0000256" key="2">
    <source>
        <dbReference type="ARBA" id="ARBA00007018"/>
    </source>
</evidence>
<sequence>MTGAELKQRQVPKVNMSTINDTNRPRAKARTATYNQISEWQFDNKYILSGYRPEKANYREILTSLTFLHNETCNVYTHLIGALVLPLVAGTFLRYLAEPQFLNVSSMDYTIFGIYFWCAEICLVLSALYHLMQPHSHDVEQFWHGMDLLGIVIVTVGTFSSGIYYVFFCEASLQKLHWAIILTTGTITGVLISNPSLKTPRYRNMKAGAFVVFGASSFIPLLHGVQQYGLEYMLEYAGMKWYLLELTFYGTGVALYAFRIPERLAPALAFGPHEGRQEPMGSIGLDS</sequence>
<feature type="transmembrane region" description="Helical" evidence="7">
    <location>
        <begin position="75"/>
        <end position="97"/>
    </location>
</feature>
<dbReference type="Proteomes" id="UP000319160">
    <property type="component" value="Unassembled WGS sequence"/>
</dbReference>
<keyword evidence="6" id="KW-0862">Zinc</keyword>
<comment type="similarity">
    <text evidence="2">Belongs to the ADIPOR family.</text>
</comment>
<dbReference type="PANTHER" id="PTHR20855">
    <property type="entry name" value="ADIPOR/PROGESTIN RECEPTOR-RELATED"/>
    <property type="match status" value="1"/>
</dbReference>
<evidence type="ECO:0000313" key="9">
    <source>
        <dbReference type="Proteomes" id="UP000319160"/>
    </source>
</evidence>
<evidence type="ECO:0000256" key="4">
    <source>
        <dbReference type="ARBA" id="ARBA00022989"/>
    </source>
</evidence>
<dbReference type="EMBL" id="VFLP01000038">
    <property type="protein sequence ID" value="TRX92235.1"/>
    <property type="molecule type" value="Genomic_DNA"/>
</dbReference>
<keyword evidence="5 7" id="KW-0472">Membrane</keyword>
<evidence type="ECO:0000256" key="6">
    <source>
        <dbReference type="PIRSR" id="PIRSR604254-1"/>
    </source>
</evidence>
<evidence type="ECO:0000256" key="3">
    <source>
        <dbReference type="ARBA" id="ARBA00022692"/>
    </source>
</evidence>
<protein>
    <recommendedName>
        <fullName evidence="10">MPR-like GPCR protein</fullName>
    </recommendedName>
</protein>
<evidence type="ECO:0000256" key="1">
    <source>
        <dbReference type="ARBA" id="ARBA00004141"/>
    </source>
</evidence>
<reference evidence="9" key="1">
    <citation type="submission" date="2019-06" db="EMBL/GenBank/DDBJ databases">
        <title>Draft genome sequence of the griseofulvin-producing fungus Xylaria cubensis strain G536.</title>
        <authorList>
            <person name="Mead M.E."/>
            <person name="Raja H.A."/>
            <person name="Steenwyk J.L."/>
            <person name="Knowles S.L."/>
            <person name="Oberlies N.H."/>
            <person name="Rokas A."/>
        </authorList>
    </citation>
    <scope>NUCLEOTIDE SEQUENCE [LARGE SCALE GENOMIC DNA]</scope>
    <source>
        <strain evidence="9">G536</strain>
    </source>
</reference>
<dbReference type="STRING" id="2512241.A0A553HWB2"/>
<dbReference type="GO" id="GO:0046872">
    <property type="term" value="F:metal ion binding"/>
    <property type="evidence" value="ECO:0007669"/>
    <property type="project" value="UniProtKB-KW"/>
</dbReference>